<name>A0ABQ3WZZ4_9ACTN</name>
<dbReference type="Gene3D" id="3.40.390.10">
    <property type="entry name" value="Collagenase (Catalytic Domain)"/>
    <property type="match status" value="1"/>
</dbReference>
<feature type="signal peptide" evidence="4">
    <location>
        <begin position="1"/>
        <end position="21"/>
    </location>
</feature>
<comment type="caution">
    <text evidence="6">The sequence shown here is derived from an EMBL/GenBank/DDBJ whole genome shotgun (WGS) entry which is preliminary data.</text>
</comment>
<dbReference type="PANTHER" id="PTHR13817">
    <property type="entry name" value="TITIN"/>
    <property type="match status" value="1"/>
</dbReference>
<dbReference type="PANTHER" id="PTHR13817:SF166">
    <property type="entry name" value="NEURONAL IGCAM-RELATED"/>
    <property type="match status" value="1"/>
</dbReference>
<evidence type="ECO:0000256" key="2">
    <source>
        <dbReference type="ARBA" id="ARBA00023295"/>
    </source>
</evidence>
<dbReference type="EMBL" id="BOMG01000004">
    <property type="protein sequence ID" value="GID51720.1"/>
    <property type="molecule type" value="Genomic_DNA"/>
</dbReference>
<dbReference type="SMART" id="SM00060">
    <property type="entry name" value="FN3"/>
    <property type="match status" value="6"/>
</dbReference>
<dbReference type="RefSeq" id="WP_203792470.1">
    <property type="nucleotide sequence ID" value="NZ_BAAAQE010000090.1"/>
</dbReference>
<keyword evidence="1" id="KW-0677">Repeat</keyword>
<gene>
    <name evidence="6" type="ORF">Aco03nite_001240</name>
</gene>
<dbReference type="Gene3D" id="3.30.420.430">
    <property type="match status" value="1"/>
</dbReference>
<dbReference type="InterPro" id="IPR013783">
    <property type="entry name" value="Ig-like_fold"/>
</dbReference>
<dbReference type="SUPFAM" id="SSF49265">
    <property type="entry name" value="Fibronectin type III"/>
    <property type="match status" value="1"/>
</dbReference>
<accession>A0ABQ3WZZ4</accession>
<feature type="domain" description="Fibronectin type-III" evidence="5">
    <location>
        <begin position="588"/>
        <end position="676"/>
    </location>
</feature>
<keyword evidence="4" id="KW-0732">Signal</keyword>
<dbReference type="SUPFAM" id="SSF55486">
    <property type="entry name" value="Metalloproteases ('zincins'), catalytic domain"/>
    <property type="match status" value="1"/>
</dbReference>
<keyword evidence="3" id="KW-0624">Polysaccharide degradation</keyword>
<evidence type="ECO:0000256" key="1">
    <source>
        <dbReference type="ARBA" id="ARBA00022737"/>
    </source>
</evidence>
<evidence type="ECO:0000256" key="4">
    <source>
        <dbReference type="SAM" id="SignalP"/>
    </source>
</evidence>
<evidence type="ECO:0000259" key="5">
    <source>
        <dbReference type="PROSITE" id="PS50853"/>
    </source>
</evidence>
<feature type="domain" description="Fibronectin type-III" evidence="5">
    <location>
        <begin position="1033"/>
        <end position="1124"/>
    </location>
</feature>
<dbReference type="Pfam" id="PF05548">
    <property type="entry name" value="Peptidase_M11"/>
    <property type="match status" value="1"/>
</dbReference>
<dbReference type="InterPro" id="IPR036116">
    <property type="entry name" value="FN3_sf"/>
</dbReference>
<evidence type="ECO:0000313" key="6">
    <source>
        <dbReference type="EMBL" id="GID51720.1"/>
    </source>
</evidence>
<feature type="chain" id="PRO_5046421879" description="Fibronectin type-III domain-containing protein" evidence="4">
    <location>
        <begin position="22"/>
        <end position="1125"/>
    </location>
</feature>
<keyword evidence="2" id="KW-0326">Glycosidase</keyword>
<proteinExistence type="predicted"/>
<evidence type="ECO:0000256" key="3">
    <source>
        <dbReference type="ARBA" id="ARBA00023326"/>
    </source>
</evidence>
<dbReference type="Gene3D" id="2.60.40.10">
    <property type="entry name" value="Immunoglobulins"/>
    <property type="match status" value="4"/>
</dbReference>
<keyword evidence="7" id="KW-1185">Reference proteome</keyword>
<reference evidence="6 7" key="1">
    <citation type="submission" date="2021-01" db="EMBL/GenBank/DDBJ databases">
        <title>Whole genome shotgun sequence of Actinoplanes couchii NBRC 106145.</title>
        <authorList>
            <person name="Komaki H."/>
            <person name="Tamura T."/>
        </authorList>
    </citation>
    <scope>NUCLEOTIDE SEQUENCE [LARGE SCALE GENOMIC DNA]</scope>
    <source>
        <strain evidence="6 7">NBRC 106145</strain>
    </source>
</reference>
<dbReference type="InterPro" id="IPR024079">
    <property type="entry name" value="MetalloPept_cat_dom_sf"/>
</dbReference>
<keyword evidence="2" id="KW-0378">Hydrolase</keyword>
<dbReference type="InterPro" id="IPR003961">
    <property type="entry name" value="FN3_dom"/>
</dbReference>
<dbReference type="Proteomes" id="UP000612282">
    <property type="component" value="Unassembled WGS sequence"/>
</dbReference>
<organism evidence="6 7">
    <name type="scientific">Actinoplanes couchii</name>
    <dbReference type="NCBI Taxonomy" id="403638"/>
    <lineage>
        <taxon>Bacteria</taxon>
        <taxon>Bacillati</taxon>
        <taxon>Actinomycetota</taxon>
        <taxon>Actinomycetes</taxon>
        <taxon>Micromonosporales</taxon>
        <taxon>Micromonosporaceae</taxon>
        <taxon>Actinoplanes</taxon>
    </lineage>
</organism>
<protein>
    <recommendedName>
        <fullName evidence="5">Fibronectin type-III domain-containing protein</fullName>
    </recommendedName>
</protein>
<dbReference type="InterPro" id="IPR050964">
    <property type="entry name" value="Striated_Muscle_Regulatory"/>
</dbReference>
<sequence length="1125" mass="113963">MTLSGFGSLLAMALLAPGATAAPAPETRTVVGTVESVIVDPLPDAPAGGDRMLTLVRADGKLFEVPPGELDGAASGRRAKVELEGTTVVSAELTGSTKRAQAAASGAHELTLLPVFWTAKDDATRESLTALANQAKTYWSEQSNGGVDISVDVRDWQQIAAPSGSCDYTAIFNAAIAAHGVDAPANARDHIGIYFPKQSGCAWAGLGSVNGPMIWVNGTPLEDVLTHEFGHNLGLGHANKATCTANGARVSLSSSCTVAEYQDATDVMGYARNGFASGNLNSAFGDFLGLQQTTTTSPATLSALSAHTGTSGLKLETSSGTVFVDYRPATGRDVRVPAWAGVQVRLRTTGSSPTTQLLDMQPSTSTSFSAPNLPVGGVWLIPGGKQSVKVTSAADGIAKVEVVTATDTTAPSVAPVVSVTTPVKTATGTVTWTAAVDPDSGISAYRVLVNGQKVADTDGATLTADVPLTEGSNSIVVVAVNGAGLIKNSVTKTLVRDSTAPAAVTNVKVDKEGRTVTWVAPADRGTARSYAVTVDGELVKTVAQSPAGIAAAPGRRTVSVTATDAAGNVGATAETTLWIDSSVPLSPAITAPAAGVWLSSRQVTVSWTPASAPGSGIASYTLSLNGKTVTVDGDARSATLTVSGDGIHTASLVARNMAGQASRTVTVPVRVDTAAPAAPSGIRLATDQSKLSWAAASAAGSPVSWEVQVDDGTAVTVTKPEFVNQAAGGQHTWTITPVDAAGNIGPSGTFTKWTDSTPPTKPVITSPAADSFSRDATVTVMWNPSADTESGIGSYLVTAGTQKATVTGTSWTYRPTDGRQNVTVTAVNRAGLSSTPASLGYTYDKTAPSLPGRVVVTGADANTVLTWTASTDKASGVDEYVLFLDGNRADSVPANATTATVTTPPGKHTWSITAVDRAGNSSRASSAGAIWFDTTAPSPAVPEKLPEMVSARAVKVSWAPAIDAESGIKTYAIVATDGTRTVRAAATATATSGAVTVPDNGTWQITVQAVNQTGLTAEADAGSVLVDSTVLGAPTITSPVSKGSTGTSFTVTWTPPALAGPSGITAYRVTVNGRLYGTVDGSALALPVTVTAPRATTMSVSVAAVSGAGIAGRPATVTFSVKPEA</sequence>
<evidence type="ECO:0000313" key="7">
    <source>
        <dbReference type="Proteomes" id="UP000612282"/>
    </source>
</evidence>
<dbReference type="InterPro" id="IPR008752">
    <property type="entry name" value="Peptidase_M11"/>
</dbReference>
<keyword evidence="3" id="KW-0119">Carbohydrate metabolism</keyword>
<dbReference type="PROSITE" id="PS50853">
    <property type="entry name" value="FN3"/>
    <property type="match status" value="2"/>
</dbReference>